<accession>A0A3B5KD50</accession>
<dbReference type="InParanoid" id="A0A3B5KD50"/>
<evidence type="ECO:0000256" key="1">
    <source>
        <dbReference type="SAM" id="Phobius"/>
    </source>
</evidence>
<dbReference type="InterPro" id="IPR036291">
    <property type="entry name" value="NAD(P)-bd_dom_sf"/>
</dbReference>
<sequence>MDGCVWWILWYFIPLCLLFHLLCFVFIDADFTLTRANLLGSKPERRLKGLVVWITGASSGIGEELAYQLARCGCRLILSARRQDELNRVKRQCLECSDLQEQSVFVLPLDLLERSSHEEKARAAIEHFGLIDILINNGGRTQRSLCIDTSVDVYQALMELNFLGTVSITKQVLPHMTQRRAGSIVTVSSVVGLAAAPLGTGYAATKHALQVKGNASCVLRGFFPPLSSHWDDCHRSGFVLSAGFLQLSSNRADRLSEHTHQHRLSGACGLKDCPECLHRGSGQGDAVYLFANFRRLLPPPFPLICPCLPSSAEASGLSWQPGAQDGDQSLRAPDACRNCQQHQGNVDRPAAVPAVLLPLAVHPHAGLVCHQHFGQKKGAEFQIGPGKSSKG</sequence>
<dbReference type="PRINTS" id="PR00081">
    <property type="entry name" value="GDHRDH"/>
</dbReference>
<dbReference type="Gene3D" id="3.40.50.720">
    <property type="entry name" value="NAD(P)-binding Rossmann-like Domain"/>
    <property type="match status" value="1"/>
</dbReference>
<dbReference type="PANTHER" id="PTHR44269">
    <property type="entry name" value="DEHYDROGENASE/REDUCTASE SDR FAMILY MEMBER 7-RELATED"/>
    <property type="match status" value="1"/>
</dbReference>
<keyword evidence="1" id="KW-0812">Transmembrane</keyword>
<dbReference type="AlphaFoldDB" id="A0A3B5KD50"/>
<name>A0A3B5KD50_TAKRU</name>
<proteinExistence type="predicted"/>
<keyword evidence="1" id="KW-1133">Transmembrane helix</keyword>
<keyword evidence="3" id="KW-1185">Reference proteome</keyword>
<dbReference type="SUPFAM" id="SSF51735">
    <property type="entry name" value="NAD(P)-binding Rossmann-fold domains"/>
    <property type="match status" value="1"/>
</dbReference>
<dbReference type="InterPro" id="IPR053011">
    <property type="entry name" value="SDR_family_member_7"/>
</dbReference>
<dbReference type="Pfam" id="PF00106">
    <property type="entry name" value="adh_short"/>
    <property type="match status" value="1"/>
</dbReference>
<dbReference type="PANTHER" id="PTHR44269:SF1">
    <property type="entry name" value="DEHYDROGENASE_REDUCTASE SDR FAMILY MEMBER 7"/>
    <property type="match status" value="1"/>
</dbReference>
<dbReference type="Proteomes" id="UP000005226">
    <property type="component" value="Chromosome 2"/>
</dbReference>
<dbReference type="InterPro" id="IPR002347">
    <property type="entry name" value="SDR_fam"/>
</dbReference>
<gene>
    <name evidence="2" type="primary">dhrs7</name>
</gene>
<organism evidence="2 3">
    <name type="scientific">Takifugu rubripes</name>
    <name type="common">Japanese pufferfish</name>
    <name type="synonym">Fugu rubripes</name>
    <dbReference type="NCBI Taxonomy" id="31033"/>
    <lineage>
        <taxon>Eukaryota</taxon>
        <taxon>Metazoa</taxon>
        <taxon>Chordata</taxon>
        <taxon>Craniata</taxon>
        <taxon>Vertebrata</taxon>
        <taxon>Euteleostomi</taxon>
        <taxon>Actinopterygii</taxon>
        <taxon>Neopterygii</taxon>
        <taxon>Teleostei</taxon>
        <taxon>Neoteleostei</taxon>
        <taxon>Acanthomorphata</taxon>
        <taxon>Eupercaria</taxon>
        <taxon>Tetraodontiformes</taxon>
        <taxon>Tetradontoidea</taxon>
        <taxon>Tetraodontidae</taxon>
        <taxon>Takifugu</taxon>
    </lineage>
</organism>
<dbReference type="Ensembl" id="ENSTRUT00000057414.2">
    <property type="protein sequence ID" value="ENSTRUP00000053309.2"/>
    <property type="gene ID" value="ENSTRUG00000010385.3"/>
</dbReference>
<evidence type="ECO:0000313" key="2">
    <source>
        <dbReference type="Ensembl" id="ENSTRUP00000053309.2"/>
    </source>
</evidence>
<dbReference type="STRING" id="31033.ENSTRUP00000053309"/>
<reference evidence="2" key="2">
    <citation type="submission" date="2025-08" db="UniProtKB">
        <authorList>
            <consortium name="Ensembl"/>
        </authorList>
    </citation>
    <scope>IDENTIFICATION</scope>
</reference>
<reference evidence="2 3" key="1">
    <citation type="journal article" date="2011" name="Genome Biol. Evol.">
        <title>Integration of the genetic map and genome assembly of fugu facilitates insights into distinct features of genome evolution in teleosts and mammals.</title>
        <authorList>
            <person name="Kai W."/>
            <person name="Kikuchi K."/>
            <person name="Tohari S."/>
            <person name="Chew A.K."/>
            <person name="Tay A."/>
            <person name="Fujiwara A."/>
            <person name="Hosoya S."/>
            <person name="Suetake H."/>
            <person name="Naruse K."/>
            <person name="Brenner S."/>
            <person name="Suzuki Y."/>
            <person name="Venkatesh B."/>
        </authorList>
    </citation>
    <scope>NUCLEOTIDE SEQUENCE [LARGE SCALE GENOMIC DNA]</scope>
</reference>
<evidence type="ECO:0000313" key="3">
    <source>
        <dbReference type="Proteomes" id="UP000005226"/>
    </source>
</evidence>
<protein>
    <submittedName>
        <fullName evidence="2">Dehydrogenase/reductase (SDR family) member 7</fullName>
    </submittedName>
</protein>
<keyword evidence="1" id="KW-0472">Membrane</keyword>
<dbReference type="GeneTree" id="ENSGT00940000155226"/>
<reference evidence="2" key="3">
    <citation type="submission" date="2025-09" db="UniProtKB">
        <authorList>
            <consortium name="Ensembl"/>
        </authorList>
    </citation>
    <scope>IDENTIFICATION</scope>
</reference>
<feature type="transmembrane region" description="Helical" evidence="1">
    <location>
        <begin position="6"/>
        <end position="27"/>
    </location>
</feature>